<dbReference type="PROSITE" id="PS50106">
    <property type="entry name" value="PDZ"/>
    <property type="match status" value="2"/>
</dbReference>
<dbReference type="EMBL" id="KK852925">
    <property type="protein sequence ID" value="KDR13716.1"/>
    <property type="molecule type" value="Genomic_DNA"/>
</dbReference>
<feature type="compositionally biased region" description="Low complexity" evidence="1">
    <location>
        <begin position="943"/>
        <end position="961"/>
    </location>
</feature>
<feature type="compositionally biased region" description="Polar residues" evidence="1">
    <location>
        <begin position="408"/>
        <end position="418"/>
    </location>
</feature>
<feature type="region of interest" description="Disordered" evidence="1">
    <location>
        <begin position="334"/>
        <end position="368"/>
    </location>
</feature>
<dbReference type="eggNOG" id="KOG3528">
    <property type="taxonomic scope" value="Eukaryota"/>
</dbReference>
<feature type="region of interest" description="Disordered" evidence="1">
    <location>
        <begin position="1"/>
        <end position="79"/>
    </location>
</feature>
<dbReference type="SUPFAM" id="SSF50156">
    <property type="entry name" value="PDZ domain-like"/>
    <property type="match status" value="2"/>
</dbReference>
<feature type="domain" description="PDZ" evidence="2">
    <location>
        <begin position="1008"/>
        <end position="1082"/>
    </location>
</feature>
<feature type="compositionally biased region" description="Polar residues" evidence="1">
    <location>
        <begin position="343"/>
        <end position="357"/>
    </location>
</feature>
<feature type="compositionally biased region" description="Polar residues" evidence="1">
    <location>
        <begin position="962"/>
        <end position="974"/>
    </location>
</feature>
<organism evidence="3 4">
    <name type="scientific">Zootermopsis nevadensis</name>
    <name type="common">Dampwood termite</name>
    <dbReference type="NCBI Taxonomy" id="136037"/>
    <lineage>
        <taxon>Eukaryota</taxon>
        <taxon>Metazoa</taxon>
        <taxon>Ecdysozoa</taxon>
        <taxon>Arthropoda</taxon>
        <taxon>Hexapoda</taxon>
        <taxon>Insecta</taxon>
        <taxon>Pterygota</taxon>
        <taxon>Neoptera</taxon>
        <taxon>Polyneoptera</taxon>
        <taxon>Dictyoptera</taxon>
        <taxon>Blattodea</taxon>
        <taxon>Blattoidea</taxon>
        <taxon>Termitoidae</taxon>
        <taxon>Termopsidae</taxon>
        <taxon>Zootermopsis</taxon>
    </lineage>
</organism>
<evidence type="ECO:0000313" key="4">
    <source>
        <dbReference type="Proteomes" id="UP000027135"/>
    </source>
</evidence>
<proteinExistence type="predicted"/>
<feature type="region of interest" description="Disordered" evidence="1">
    <location>
        <begin position="698"/>
        <end position="734"/>
    </location>
</feature>
<sequence>MGRKLEFLRRVDSREALNATPSPPVSSGGSARKRSPWRLGRSASDSVSPPPTRSTAVSDAENTRRRALSDVTEHSPSPLKSFFIRMGSTGMLTTAKHQVTLSSSFKEQILPSVNPDIPGGKVLYKSSSTSQLSASYVRGEDPADGLDLSLQPSESTSDISAAARDSEQVANSVKKRVPSVETDPSYVPTKTRSCDNISSLGVNSGTSANSPSAGGSRRAHFPYAFLRSKLSVLPEENGGSVINQQNRRRVSNKEIFQENRRSLIEQSSERAYRLRANSEECVPAALLAEDTSPFLEGTNTLGRRRKDSQEAKSHRRYNYSVPQSFTAMPYQTSISEEEPLPPNSGQPSFYVSSNESGYDSDGPRHGEESICKVGTGEKCLNTACDQDGDSGIIANESSDSGSIHDSDLGNNENGTGQNGKCNGELLAGDCPPVPQRSSTPTLEEVHQSFLSRRDKWARSSSIAALHTSCGSKDSRTAEILANLGPWERQRKTQFEDVSTLTRRQKFLTSQLVEETFAFPTERQTPVTSHRSSSGALELGRDSTDSISQSRVQTGSPDVVNSCRRLPGASSLTSLHDRRDRDLCRRRFMLVRLSKMREGDDLGIHLVQRTTPADGNRNSASVQFIISKLDVKSLAARDGRLREGDEIVNVNGRLLRGMTTVGEAESSLDKCLPPSPSSLLKTFHVDIVIARDELNESPFETNGLTSEERKMSDHSIWSSRSTTPTFSADGSSTPQTIGSTEHITCFQNELEASKLCWSKSEDLGDGVSNPEPLGTRHSVDGSCFQTLSPRKLDLWLRNKSSQFSDGLVQIDRYFQRHRDSQSSDCDPNTVNGNNNNNNNYNEESANYSKYQIRDNFEDDDVFVKTPSFESPLSGDTNFQTLVNSRPSFRCKTPSDSTVTHENSPKLRRNFALIGRTVKSLGAGGRPSFPDSSLEMSAKDRRRSVAMSSPCSPVSSPGSVSLSMRHSATSLPHSRFSSAGTSPSTPVGSPTTRSGFLATGCSSAPVTLHAAVFEKGVGKKSLGFSIVGGRDSPRGHMGIFVKTIFPTGQAAETGTLFEGDEILAVNGEALQGMSHAEAIGTFKRIRSGPVALRLARRPALRQPRLKSSESME</sequence>
<feature type="compositionally biased region" description="Basic and acidic residues" evidence="1">
    <location>
        <begin position="1"/>
        <end position="15"/>
    </location>
</feature>
<dbReference type="Gene3D" id="2.30.42.10">
    <property type="match status" value="2"/>
</dbReference>
<dbReference type="Proteomes" id="UP000027135">
    <property type="component" value="Unassembled WGS sequence"/>
</dbReference>
<keyword evidence="4" id="KW-1185">Reference proteome</keyword>
<feature type="region of interest" description="Disordered" evidence="1">
    <location>
        <begin position="920"/>
        <end position="989"/>
    </location>
</feature>
<feature type="compositionally biased region" description="Basic and acidic residues" evidence="1">
    <location>
        <begin position="61"/>
        <end position="73"/>
    </location>
</feature>
<feature type="compositionally biased region" description="Polar residues" evidence="1">
    <location>
        <begin position="188"/>
        <end position="213"/>
    </location>
</feature>
<dbReference type="AlphaFoldDB" id="A0A067QWQ5"/>
<evidence type="ECO:0000256" key="1">
    <source>
        <dbReference type="SAM" id="MobiDB-lite"/>
    </source>
</evidence>
<evidence type="ECO:0000313" key="3">
    <source>
        <dbReference type="EMBL" id="KDR13716.1"/>
    </source>
</evidence>
<dbReference type="CDD" id="cd00136">
    <property type="entry name" value="PDZ_canonical"/>
    <property type="match status" value="1"/>
</dbReference>
<feature type="compositionally biased region" description="Polar residues" evidence="1">
    <location>
        <begin position="43"/>
        <end position="57"/>
    </location>
</feature>
<gene>
    <name evidence="3" type="ORF">L798_12316</name>
</gene>
<dbReference type="CDD" id="cd06759">
    <property type="entry name" value="PDZ3_PDZD2-PDZ1_hPro-IL-16-like"/>
    <property type="match status" value="1"/>
</dbReference>
<feature type="region of interest" description="Disordered" evidence="1">
    <location>
        <begin position="520"/>
        <end position="560"/>
    </location>
</feature>
<feature type="region of interest" description="Disordered" evidence="1">
    <location>
        <begin position="817"/>
        <end position="841"/>
    </location>
</feature>
<feature type="region of interest" description="Disordered" evidence="1">
    <location>
        <begin position="296"/>
        <end position="318"/>
    </location>
</feature>
<feature type="domain" description="PDZ" evidence="2">
    <location>
        <begin position="589"/>
        <end position="658"/>
    </location>
</feature>
<feature type="compositionally biased region" description="Polar residues" evidence="1">
    <location>
        <begin position="544"/>
        <end position="555"/>
    </location>
</feature>
<name>A0A067QWQ5_ZOONE</name>
<protein>
    <submittedName>
        <fullName evidence="3">PDZ domain-containing protein 2</fullName>
    </submittedName>
</protein>
<dbReference type="PANTHER" id="PTHR11324:SF16">
    <property type="entry name" value="PDZ DOMAIN-CONTAINING PROTEIN 2"/>
    <property type="match status" value="1"/>
</dbReference>
<dbReference type="InterPro" id="IPR001478">
    <property type="entry name" value="PDZ"/>
</dbReference>
<feature type="compositionally biased region" description="Low complexity" evidence="1">
    <location>
        <begin position="975"/>
        <end position="989"/>
    </location>
</feature>
<feature type="compositionally biased region" description="Polar residues" evidence="1">
    <location>
        <begin position="714"/>
        <end position="734"/>
    </location>
</feature>
<evidence type="ECO:0000259" key="2">
    <source>
        <dbReference type="PROSITE" id="PS50106"/>
    </source>
</evidence>
<dbReference type="STRING" id="136037.A0A067QWQ5"/>
<dbReference type="OMA" id="IDGLRWH"/>
<dbReference type="Pfam" id="PF00595">
    <property type="entry name" value="PDZ"/>
    <property type="match status" value="1"/>
</dbReference>
<dbReference type="FunCoup" id="A0A067QWQ5">
    <property type="interactions" value="6"/>
</dbReference>
<dbReference type="SMART" id="SM00228">
    <property type="entry name" value="PDZ"/>
    <property type="match status" value="2"/>
</dbReference>
<feature type="compositionally biased region" description="Low complexity" evidence="1">
    <location>
        <begin position="827"/>
        <end position="840"/>
    </location>
</feature>
<feature type="region of interest" description="Disordered" evidence="1">
    <location>
        <begin position="134"/>
        <end position="216"/>
    </location>
</feature>
<dbReference type="InterPro" id="IPR036034">
    <property type="entry name" value="PDZ_sf"/>
</dbReference>
<dbReference type="PANTHER" id="PTHR11324">
    <property type="entry name" value="IL16-RELATED"/>
    <property type="match status" value="1"/>
</dbReference>
<dbReference type="InParanoid" id="A0A067QWQ5"/>
<reference evidence="3 4" key="1">
    <citation type="journal article" date="2014" name="Nat. Commun.">
        <title>Molecular traces of alternative social organization in a termite genome.</title>
        <authorList>
            <person name="Terrapon N."/>
            <person name="Li C."/>
            <person name="Robertson H.M."/>
            <person name="Ji L."/>
            <person name="Meng X."/>
            <person name="Booth W."/>
            <person name="Chen Z."/>
            <person name="Childers C.P."/>
            <person name="Glastad K.M."/>
            <person name="Gokhale K."/>
            <person name="Gowin J."/>
            <person name="Gronenberg W."/>
            <person name="Hermansen R.A."/>
            <person name="Hu H."/>
            <person name="Hunt B.G."/>
            <person name="Huylmans A.K."/>
            <person name="Khalil S.M."/>
            <person name="Mitchell R.D."/>
            <person name="Munoz-Torres M.C."/>
            <person name="Mustard J.A."/>
            <person name="Pan H."/>
            <person name="Reese J.T."/>
            <person name="Scharf M.E."/>
            <person name="Sun F."/>
            <person name="Vogel H."/>
            <person name="Xiao J."/>
            <person name="Yang W."/>
            <person name="Yang Z."/>
            <person name="Yang Z."/>
            <person name="Zhou J."/>
            <person name="Zhu J."/>
            <person name="Brent C.S."/>
            <person name="Elsik C.G."/>
            <person name="Goodisman M.A."/>
            <person name="Liberles D.A."/>
            <person name="Roe R.M."/>
            <person name="Vargo E.L."/>
            <person name="Vilcinskas A."/>
            <person name="Wang J."/>
            <person name="Bornberg-Bauer E."/>
            <person name="Korb J."/>
            <person name="Zhang G."/>
            <person name="Liebig J."/>
        </authorList>
    </citation>
    <scope>NUCLEOTIDE SEQUENCE [LARGE SCALE GENOMIC DNA]</scope>
    <source>
        <tissue evidence="3">Whole organism</tissue>
    </source>
</reference>
<feature type="region of interest" description="Disordered" evidence="1">
    <location>
        <begin position="391"/>
        <end position="418"/>
    </location>
</feature>
<feature type="compositionally biased region" description="Polar residues" evidence="1">
    <location>
        <begin position="150"/>
        <end position="159"/>
    </location>
</feature>
<feature type="compositionally biased region" description="Polar residues" evidence="1">
    <location>
        <begin position="521"/>
        <end position="534"/>
    </location>
</feature>
<accession>A0A067QWQ5</accession>